<feature type="compositionally biased region" description="Gly residues" evidence="7">
    <location>
        <begin position="227"/>
        <end position="241"/>
    </location>
</feature>
<keyword evidence="5 6" id="KW-0862">Zinc</keyword>
<feature type="region of interest" description="Disordered" evidence="7">
    <location>
        <begin position="822"/>
        <end position="884"/>
    </location>
</feature>
<dbReference type="GeneID" id="107065139"/>
<feature type="domain" description="C3H1-type" evidence="8">
    <location>
        <begin position="274"/>
        <end position="301"/>
    </location>
</feature>
<dbReference type="Gene3D" id="1.20.120.1350">
    <property type="entry name" value="Pneumovirus matrix protein 2 (M2), zinc-binding domain"/>
    <property type="match status" value="1"/>
</dbReference>
<feature type="compositionally biased region" description="Basic and acidic residues" evidence="7">
    <location>
        <begin position="140"/>
        <end position="150"/>
    </location>
</feature>
<sequence>MLQNTIDRNKTMALESVSVAETLIQSNNDNDLEDGEIPSDEDDEPVTSAQTEIVEPAKSSSKQDASKNKNFDSKFNKNKKTTIQGSNTKHERYSKYKNPSDDWAGDVEKAIRAALEEDGGRNSDSKSRSKTSRNKSRKRARDERDEDRSKDQKKRKLSDDENGNEDDDEMVFVRGASPIRKDSQDNSSPRHTNDHENFDSNSDYEERPSITRHRENENKQRGERGGNGRGGGGGGGGGGGRRGGKNERGGKNKGRGQLRNERNGRRIQSNEHGQDPESICLYYMQGKCHRGDDCPFSHNALPPRKMELCKFYLMDCCAKRDKCLYMHHDFPCKFFHTGMNCLQGDNCKFSHQPLNEQVKAILLKHLETAPKEILGDFPRMSREKASSLINNTALTFSQGQDTTNPKIPSLFELNVPAPIITLDKNENKDEKKETSNQQKSTVRERKPSGKKTRWGSDEDRVPYEQIMLLQSANDLGIQLPNAALGLATQQQLQQNQILQPSVPSMDFYTETNADSNKTTVNKLKDKEDFTKDVEEDEILAQAKKKTTSSNDNNSKDIDLRVLRSAKKPPPVVSIADEVANLSKSKLDEESDQDDETELVIEMPVEDDDKEKVAEPQKESSMPNEQSNISSVASPSIEEQEVPSHLPKRAQELFLRIQQQQRAAQDSFKNVEDESNARNTDHILEDWYSDDDDDDDGDNLTIVLSSKDASKEETEPSEKDQNTNIKEQFQSASPAPSIPQPAAIVDKLGDLSKIDISAEVSKLLSTLKAQSSTNGKTLQTHQNSNINTQESLVSKLKSAQDINNADYNLVTKVTNNSTFNVSSQISKMENETSSPRSSPGTSSTVAPVSRDPRMSRDPRQRRDEQKPSSPSRIDPKKETKHLRLETSIYSSGITAVDTNMDIDLRTRADQDLRRKDMDFRQRFQTGFGDTDLRVVGAGFTDTSTKSDVDLRQMLSLPFKPAPSHIPCTEIDASYNSHPPMTYKVYVVDIPRPDYTGLKLTKNDPQVKYDPRLRKIFRVSKSEIADSPMSPPPIKPDTPKSPPQIRSDPRRKALEASNQSSQNVSASMIQGAPQQPMEIPSMALGPPGISVTPNMSGSQNMMAMSQNPMLGSMGPMGPMMNPSMGPQNMPPMSMTSMANMPPTMNMNGPVMSQNQMNYDPRYNAQRNNGAGLLGPAPGVGFGPDVAPTYDGPPPYSGSNFNNFGPNSGPADPSLMGFNPNGPNPSNFVMDNGPDWNGASQSRRGGRVRRRNRNRTNAVTNN</sequence>
<dbReference type="PANTHER" id="PTHR13119:SF12">
    <property type="entry name" value="PROTEIN SUPPRESSOR OF SABLE"/>
    <property type="match status" value="1"/>
</dbReference>
<evidence type="ECO:0000256" key="3">
    <source>
        <dbReference type="ARBA" id="ARBA00022737"/>
    </source>
</evidence>
<evidence type="ECO:0000256" key="4">
    <source>
        <dbReference type="ARBA" id="ARBA00022771"/>
    </source>
</evidence>
<evidence type="ECO:0000256" key="5">
    <source>
        <dbReference type="ARBA" id="ARBA00022833"/>
    </source>
</evidence>
<feature type="compositionally biased region" description="Acidic residues" evidence="7">
    <location>
        <begin position="588"/>
        <end position="608"/>
    </location>
</feature>
<accession>A0ABM1I1D9</accession>
<dbReference type="PANTHER" id="PTHR13119">
    <property type="entry name" value="ZINC FINGER CCCH DOMAIN-CONTAINING PROTEI"/>
    <property type="match status" value="1"/>
</dbReference>
<dbReference type="Gene3D" id="4.10.1000.10">
    <property type="entry name" value="Zinc finger, CCCH-type"/>
    <property type="match status" value="1"/>
</dbReference>
<evidence type="ECO:0000256" key="2">
    <source>
        <dbReference type="ARBA" id="ARBA00022723"/>
    </source>
</evidence>
<feature type="compositionally biased region" description="Low complexity" evidence="7">
    <location>
        <begin position="1054"/>
        <end position="1065"/>
    </location>
</feature>
<keyword evidence="4 6" id="KW-0863">Zinc-finger</keyword>
<dbReference type="SUPFAM" id="SSF90229">
    <property type="entry name" value="CCCH zinc finger"/>
    <property type="match status" value="3"/>
</dbReference>
<dbReference type="InterPro" id="IPR045124">
    <property type="entry name" value="Su(sable)-like"/>
</dbReference>
<dbReference type="Pfam" id="PF00642">
    <property type="entry name" value="zf-CCCH"/>
    <property type="match status" value="1"/>
</dbReference>
<feature type="compositionally biased region" description="Acidic residues" evidence="7">
    <location>
        <begin position="686"/>
        <end position="697"/>
    </location>
</feature>
<feature type="zinc finger region" description="C3H1-type" evidence="6">
    <location>
        <begin position="274"/>
        <end position="301"/>
    </location>
</feature>
<keyword evidence="1" id="KW-0597">Phosphoprotein</keyword>
<feature type="compositionally biased region" description="Basic and acidic residues" evidence="7">
    <location>
        <begin position="258"/>
        <end position="272"/>
    </location>
</feature>
<feature type="compositionally biased region" description="Acidic residues" evidence="7">
    <location>
        <begin position="160"/>
        <end position="170"/>
    </location>
</feature>
<evidence type="ECO:0000256" key="7">
    <source>
        <dbReference type="SAM" id="MobiDB-lite"/>
    </source>
</evidence>
<feature type="compositionally biased region" description="Low complexity" evidence="7">
    <location>
        <begin position="729"/>
        <end position="739"/>
    </location>
</feature>
<feature type="compositionally biased region" description="Basic and acidic residues" evidence="7">
    <location>
        <begin position="88"/>
        <end position="127"/>
    </location>
</feature>
<evidence type="ECO:0000313" key="9">
    <source>
        <dbReference type="Proteomes" id="UP000694924"/>
    </source>
</evidence>
<feature type="compositionally biased region" description="Basic residues" evidence="7">
    <location>
        <begin position="1241"/>
        <end position="1251"/>
    </location>
</feature>
<dbReference type="SMART" id="SM00356">
    <property type="entry name" value="ZnF_C3H1"/>
    <property type="match status" value="3"/>
</dbReference>
<protein>
    <submittedName>
        <fullName evidence="10">Protein suppressor of sable isoform X1</fullName>
    </submittedName>
</protein>
<feature type="compositionally biased region" description="Basic residues" evidence="7">
    <location>
        <begin position="128"/>
        <end position="139"/>
    </location>
</feature>
<feature type="zinc finger region" description="C3H1-type" evidence="6">
    <location>
        <begin position="331"/>
        <end position="354"/>
    </location>
</feature>
<evidence type="ECO:0000259" key="8">
    <source>
        <dbReference type="PROSITE" id="PS50103"/>
    </source>
</evidence>
<feature type="region of interest" description="Disordered" evidence="7">
    <location>
        <begin position="22"/>
        <end position="272"/>
    </location>
</feature>
<dbReference type="Proteomes" id="UP000694924">
    <property type="component" value="Unplaced"/>
</dbReference>
<dbReference type="InterPro" id="IPR036855">
    <property type="entry name" value="Znf_CCCH_sf"/>
</dbReference>
<keyword evidence="2 6" id="KW-0479">Metal-binding</keyword>
<evidence type="ECO:0000256" key="6">
    <source>
        <dbReference type="PROSITE-ProRule" id="PRU00723"/>
    </source>
</evidence>
<dbReference type="Pfam" id="PF14608">
    <property type="entry name" value="zf-CCCH_2"/>
    <property type="match status" value="1"/>
</dbReference>
<organism evidence="9 10">
    <name type="scientific">Polistes dominula</name>
    <name type="common">European paper wasp</name>
    <name type="synonym">Vespa dominula</name>
    <dbReference type="NCBI Taxonomy" id="743375"/>
    <lineage>
        <taxon>Eukaryota</taxon>
        <taxon>Metazoa</taxon>
        <taxon>Ecdysozoa</taxon>
        <taxon>Arthropoda</taxon>
        <taxon>Hexapoda</taxon>
        <taxon>Insecta</taxon>
        <taxon>Pterygota</taxon>
        <taxon>Neoptera</taxon>
        <taxon>Endopterygota</taxon>
        <taxon>Hymenoptera</taxon>
        <taxon>Apocrita</taxon>
        <taxon>Aculeata</taxon>
        <taxon>Vespoidea</taxon>
        <taxon>Vespidae</taxon>
        <taxon>Polistinae</taxon>
        <taxon>Polistini</taxon>
        <taxon>Polistes</taxon>
    </lineage>
</organism>
<feature type="compositionally biased region" description="Polar residues" evidence="7">
    <location>
        <begin position="618"/>
        <end position="633"/>
    </location>
</feature>
<keyword evidence="9" id="KW-1185">Reference proteome</keyword>
<feature type="compositionally biased region" description="Basic and acidic residues" evidence="7">
    <location>
        <begin position="707"/>
        <end position="720"/>
    </location>
</feature>
<feature type="compositionally biased region" description="Acidic residues" evidence="7">
    <location>
        <begin position="30"/>
        <end position="45"/>
    </location>
</feature>
<feature type="compositionally biased region" description="Basic and acidic residues" evidence="7">
    <location>
        <begin position="191"/>
        <end position="226"/>
    </location>
</feature>
<feature type="compositionally biased region" description="Low complexity" evidence="7">
    <location>
        <begin position="1194"/>
        <end position="1207"/>
    </location>
</feature>
<dbReference type="RefSeq" id="XP_015174026.1">
    <property type="nucleotide sequence ID" value="XM_015318540.1"/>
</dbReference>
<feature type="zinc finger region" description="C3H1-type" evidence="6">
    <location>
        <begin position="303"/>
        <end position="330"/>
    </location>
</feature>
<keyword evidence="3" id="KW-0677">Repeat</keyword>
<evidence type="ECO:0000256" key="1">
    <source>
        <dbReference type="ARBA" id="ARBA00022553"/>
    </source>
</evidence>
<feature type="compositionally biased region" description="Basic and acidic residues" evidence="7">
    <location>
        <begin position="849"/>
        <end position="865"/>
    </location>
</feature>
<feature type="region of interest" description="Disordered" evidence="7">
    <location>
        <begin position="541"/>
        <end position="739"/>
    </location>
</feature>
<feature type="compositionally biased region" description="Pro residues" evidence="7">
    <location>
        <begin position="1027"/>
        <end position="1040"/>
    </location>
</feature>
<feature type="compositionally biased region" description="Polar residues" evidence="7">
    <location>
        <begin position="656"/>
        <end position="667"/>
    </location>
</feature>
<name>A0ABM1I1D9_POLDO</name>
<feature type="compositionally biased region" description="Basic and acidic residues" evidence="7">
    <location>
        <begin position="668"/>
        <end position="684"/>
    </location>
</feature>
<feature type="region of interest" description="Disordered" evidence="7">
    <location>
        <begin position="422"/>
        <end position="458"/>
    </location>
</feature>
<proteinExistence type="predicted"/>
<feature type="compositionally biased region" description="Basic and acidic residues" evidence="7">
    <location>
        <begin position="423"/>
        <end position="434"/>
    </location>
</feature>
<feature type="compositionally biased region" description="Low complexity" evidence="7">
    <location>
        <begin position="831"/>
        <end position="843"/>
    </location>
</feature>
<gene>
    <name evidence="10" type="primary">LOC107065139</name>
</gene>
<evidence type="ECO:0000313" key="10">
    <source>
        <dbReference type="RefSeq" id="XP_015174026.1"/>
    </source>
</evidence>
<feature type="compositionally biased region" description="Basic and acidic residues" evidence="7">
    <location>
        <begin position="64"/>
        <end position="75"/>
    </location>
</feature>
<feature type="compositionally biased region" description="Low complexity" evidence="7">
    <location>
        <begin position="1214"/>
        <end position="1225"/>
    </location>
</feature>
<feature type="region of interest" description="Disordered" evidence="7">
    <location>
        <begin position="1019"/>
        <end position="1068"/>
    </location>
</feature>
<feature type="domain" description="C3H1-type" evidence="8">
    <location>
        <begin position="303"/>
        <end position="330"/>
    </location>
</feature>
<dbReference type="PROSITE" id="PS50103">
    <property type="entry name" value="ZF_C3H1"/>
    <property type="match status" value="3"/>
</dbReference>
<feature type="region of interest" description="Disordered" evidence="7">
    <location>
        <begin position="1181"/>
        <end position="1259"/>
    </location>
</feature>
<dbReference type="InterPro" id="IPR054361">
    <property type="entry name" value="Znf-CCCH_ZC3H4/6/8"/>
</dbReference>
<dbReference type="InterPro" id="IPR000571">
    <property type="entry name" value="Znf_CCCH"/>
</dbReference>
<feature type="domain" description="C3H1-type" evidence="8">
    <location>
        <begin position="331"/>
        <end position="354"/>
    </location>
</feature>
<dbReference type="Pfam" id="PF22623">
    <property type="entry name" value="zf-CCCH_9"/>
    <property type="match status" value="1"/>
</dbReference>
<reference evidence="10" key="1">
    <citation type="submission" date="2025-08" db="UniProtKB">
        <authorList>
            <consortium name="RefSeq"/>
        </authorList>
    </citation>
    <scope>IDENTIFICATION</scope>
    <source>
        <tissue evidence="10">Whole body</tissue>
    </source>
</reference>
<feature type="compositionally biased region" description="Basic and acidic residues" evidence="7">
    <location>
        <begin position="872"/>
        <end position="883"/>
    </location>
</feature>